<gene>
    <name evidence="1" type="ORF">C8A01DRAFT_19145</name>
</gene>
<dbReference type="AlphaFoldDB" id="A0AAN6PAT1"/>
<evidence type="ECO:0000313" key="2">
    <source>
        <dbReference type="Proteomes" id="UP001303115"/>
    </source>
</evidence>
<sequence length="331" mass="36901">MGQVLTCLRRFLLRTPPKLPPTGLLRLPVELLLSIAAQLSSSESPESLVALSLTCKHLRLALAEDVAKTHVRCRLGFLALLERDLGDRFFYCSACCQLHVFSPSWTPTQKAYTVHETMKCNRFYCHAFNPNRESCPYKYHFLARLVMNRHLHGPPHGLPLESLARPVWVYRRGAGPLWRQTPSARVLGDELFLCITHTLEGRASTLRDAIDKGRHQICTHVRTDLASRSGINAMPQLEKPNGLALFQACQNVLRSCAECLTDYTITVETAEAREVYRVCTEEATVCASENLARRHSCRPLARLAPWDSAFPARSSGGESSVSCCATRALAG</sequence>
<evidence type="ECO:0000313" key="1">
    <source>
        <dbReference type="EMBL" id="KAK4033980.1"/>
    </source>
</evidence>
<dbReference type="Proteomes" id="UP001303115">
    <property type="component" value="Unassembled WGS sequence"/>
</dbReference>
<evidence type="ECO:0008006" key="3">
    <source>
        <dbReference type="Google" id="ProtNLM"/>
    </source>
</evidence>
<protein>
    <recommendedName>
        <fullName evidence="3">F-box domain-containing protein</fullName>
    </recommendedName>
</protein>
<reference evidence="2" key="1">
    <citation type="journal article" date="2023" name="Mol. Phylogenet. Evol.">
        <title>Genome-scale phylogeny and comparative genomics of the fungal order Sordariales.</title>
        <authorList>
            <person name="Hensen N."/>
            <person name="Bonometti L."/>
            <person name="Westerberg I."/>
            <person name="Brannstrom I.O."/>
            <person name="Guillou S."/>
            <person name="Cros-Aarteil S."/>
            <person name="Calhoun S."/>
            <person name="Haridas S."/>
            <person name="Kuo A."/>
            <person name="Mondo S."/>
            <person name="Pangilinan J."/>
            <person name="Riley R."/>
            <person name="LaButti K."/>
            <person name="Andreopoulos B."/>
            <person name="Lipzen A."/>
            <person name="Chen C."/>
            <person name="Yan M."/>
            <person name="Daum C."/>
            <person name="Ng V."/>
            <person name="Clum A."/>
            <person name="Steindorff A."/>
            <person name="Ohm R.A."/>
            <person name="Martin F."/>
            <person name="Silar P."/>
            <person name="Natvig D.O."/>
            <person name="Lalanne C."/>
            <person name="Gautier V."/>
            <person name="Ament-Velasquez S.L."/>
            <person name="Kruys A."/>
            <person name="Hutchinson M.I."/>
            <person name="Powell A.J."/>
            <person name="Barry K."/>
            <person name="Miller A.N."/>
            <person name="Grigoriev I.V."/>
            <person name="Debuchy R."/>
            <person name="Gladieux P."/>
            <person name="Hiltunen Thoren M."/>
            <person name="Johannesson H."/>
        </authorList>
    </citation>
    <scope>NUCLEOTIDE SEQUENCE [LARGE SCALE GENOMIC DNA]</scope>
    <source>
        <strain evidence="2">CBS 284.82</strain>
    </source>
</reference>
<proteinExistence type="predicted"/>
<comment type="caution">
    <text evidence="1">The sequence shown here is derived from an EMBL/GenBank/DDBJ whole genome shotgun (WGS) entry which is preliminary data.</text>
</comment>
<dbReference type="EMBL" id="MU854500">
    <property type="protein sequence ID" value="KAK4033980.1"/>
    <property type="molecule type" value="Genomic_DNA"/>
</dbReference>
<dbReference type="SUPFAM" id="SSF81383">
    <property type="entry name" value="F-box domain"/>
    <property type="match status" value="1"/>
</dbReference>
<accession>A0AAN6PAT1</accession>
<name>A0AAN6PAT1_9PEZI</name>
<dbReference type="InterPro" id="IPR036047">
    <property type="entry name" value="F-box-like_dom_sf"/>
</dbReference>
<keyword evidence="2" id="KW-1185">Reference proteome</keyword>
<organism evidence="1 2">
    <name type="scientific">Parachaetomium inaequale</name>
    <dbReference type="NCBI Taxonomy" id="2588326"/>
    <lineage>
        <taxon>Eukaryota</taxon>
        <taxon>Fungi</taxon>
        <taxon>Dikarya</taxon>
        <taxon>Ascomycota</taxon>
        <taxon>Pezizomycotina</taxon>
        <taxon>Sordariomycetes</taxon>
        <taxon>Sordariomycetidae</taxon>
        <taxon>Sordariales</taxon>
        <taxon>Chaetomiaceae</taxon>
        <taxon>Parachaetomium</taxon>
    </lineage>
</organism>